<dbReference type="InterPro" id="IPR010260">
    <property type="entry name" value="AlpA"/>
</dbReference>
<gene>
    <name evidence="2" type="ORF">FKV25_15580</name>
</gene>
<dbReference type="RefSeq" id="WP_141519703.1">
    <property type="nucleotide sequence ID" value="NZ_VICE01000149.1"/>
</dbReference>
<reference evidence="2 3" key="1">
    <citation type="submission" date="2019-06" db="EMBL/GenBank/DDBJ databases">
        <title>Lysobacter alkalisoli sp. nov. isolated from saline soil.</title>
        <authorList>
            <person name="Sun J.-Q."/>
            <person name="Xu L."/>
        </authorList>
    </citation>
    <scope>NUCLEOTIDE SEQUENCE [LARGE SCALE GENOMIC DNA]</scope>
    <source>
        <strain evidence="2 3">JCM 31130</strain>
    </source>
</reference>
<dbReference type="OrthoDB" id="5986966at2"/>
<name>A0A507ZRW2_9GAMM</name>
<dbReference type="AlphaFoldDB" id="A0A507ZRW2"/>
<dbReference type="PANTHER" id="PTHR36154:SF1">
    <property type="entry name" value="DNA-BINDING TRANSCRIPTIONAL ACTIVATOR ALPA"/>
    <property type="match status" value="1"/>
</dbReference>
<feature type="region of interest" description="Disordered" evidence="1">
    <location>
        <begin position="1"/>
        <end position="28"/>
    </location>
</feature>
<proteinExistence type="predicted"/>
<dbReference type="EMBL" id="VICE01000149">
    <property type="protein sequence ID" value="TQD39243.1"/>
    <property type="molecule type" value="Genomic_DNA"/>
</dbReference>
<evidence type="ECO:0000313" key="3">
    <source>
        <dbReference type="Proteomes" id="UP000318212"/>
    </source>
</evidence>
<keyword evidence="3" id="KW-1185">Reference proteome</keyword>
<dbReference type="InterPro" id="IPR052931">
    <property type="entry name" value="Prophage_regulatory_activator"/>
</dbReference>
<comment type="caution">
    <text evidence="2">The sequence shown here is derived from an EMBL/GenBank/DDBJ whole genome shotgun (WGS) entry which is preliminary data.</text>
</comment>
<dbReference type="PANTHER" id="PTHR36154">
    <property type="entry name" value="DNA-BINDING TRANSCRIPTIONAL ACTIVATOR ALPA"/>
    <property type="match status" value="1"/>
</dbReference>
<organism evidence="2 3">
    <name type="scientific">Marilutibacter aestuarii</name>
    <dbReference type="NCBI Taxonomy" id="1706195"/>
    <lineage>
        <taxon>Bacteria</taxon>
        <taxon>Pseudomonadati</taxon>
        <taxon>Pseudomonadota</taxon>
        <taxon>Gammaproteobacteria</taxon>
        <taxon>Lysobacterales</taxon>
        <taxon>Lysobacteraceae</taxon>
        <taxon>Marilutibacter</taxon>
    </lineage>
</organism>
<accession>A0A507ZRW2</accession>
<evidence type="ECO:0000313" key="2">
    <source>
        <dbReference type="EMBL" id="TQD39243.1"/>
    </source>
</evidence>
<protein>
    <submittedName>
        <fullName evidence="2">AlpA family phage regulatory protein</fullName>
    </submittedName>
</protein>
<dbReference type="Proteomes" id="UP000318212">
    <property type="component" value="Unassembled WGS sequence"/>
</dbReference>
<dbReference type="Pfam" id="PF05930">
    <property type="entry name" value="Phage_AlpA"/>
    <property type="match status" value="1"/>
</dbReference>
<evidence type="ECO:0000256" key="1">
    <source>
        <dbReference type="SAM" id="MobiDB-lite"/>
    </source>
</evidence>
<sequence length="107" mass="12002">MNTTFHAHSQHHQVTCDERSALSGSSPGPLDLRSLELQRAIRLPEVLRLTGLSRSTWYAKLNPRDSAYDPEAPRPFKLGASSGSPSAWWAWEVIAYLQAKSETRQAR</sequence>